<dbReference type="Pfam" id="PF04432">
    <property type="entry name" value="FrhB_FdhB_C"/>
    <property type="match status" value="1"/>
</dbReference>
<dbReference type="InterPro" id="IPR045220">
    <property type="entry name" value="FRHB/FDHB/HCAR-like"/>
</dbReference>
<protein>
    <submittedName>
        <fullName evidence="3">Coenzyme F420 hydrogenase/dehydrogenase, beta subunit C-terminal domain</fullName>
    </submittedName>
</protein>
<dbReference type="RefSeq" id="WP_406648188.1">
    <property type="nucleotide sequence ID" value="NZ_CP123584.1"/>
</dbReference>
<keyword evidence="4" id="KW-1185">Reference proteome</keyword>
<accession>A0ABZ2XV39</accession>
<feature type="domain" description="Coenzyme F420 hydrogenase/dehydrogenase beta subunit C-terminal" evidence="2">
    <location>
        <begin position="173"/>
        <end position="339"/>
    </location>
</feature>
<reference evidence="3 4" key="1">
    <citation type="submission" date="2023-04" db="EMBL/GenBank/DDBJ databases">
        <title>Complete genome sequence of Alisedimentitalea scapharcae.</title>
        <authorList>
            <person name="Rong J.-C."/>
            <person name="Yi M.-L."/>
            <person name="Zhao Q."/>
        </authorList>
    </citation>
    <scope>NUCLEOTIDE SEQUENCE [LARGE SCALE GENOMIC DNA]</scope>
    <source>
        <strain evidence="3 4">KCTC 42119</strain>
    </source>
</reference>
<dbReference type="EMBL" id="CP123584">
    <property type="protein sequence ID" value="WZK89748.1"/>
    <property type="molecule type" value="Genomic_DNA"/>
</dbReference>
<dbReference type="PANTHER" id="PTHR31332:SF0">
    <property type="entry name" value="7-HYDROXYMETHYL CHLOROPHYLL A REDUCTASE, CHLOROPLASTIC"/>
    <property type="match status" value="1"/>
</dbReference>
<proteinExistence type="predicted"/>
<organism evidence="3 4">
    <name type="scientific">Aliisedimentitalea scapharcae</name>
    <dbReference type="NCBI Taxonomy" id="1524259"/>
    <lineage>
        <taxon>Bacteria</taxon>
        <taxon>Pseudomonadati</taxon>
        <taxon>Pseudomonadota</taxon>
        <taxon>Alphaproteobacteria</taxon>
        <taxon>Rhodobacterales</taxon>
        <taxon>Roseobacteraceae</taxon>
        <taxon>Aliisedimentitalea</taxon>
    </lineage>
</organism>
<dbReference type="Pfam" id="PF04422">
    <property type="entry name" value="FrhB_FdhB_N"/>
    <property type="match status" value="1"/>
</dbReference>
<evidence type="ECO:0000259" key="2">
    <source>
        <dbReference type="Pfam" id="PF04432"/>
    </source>
</evidence>
<evidence type="ECO:0000259" key="1">
    <source>
        <dbReference type="Pfam" id="PF04422"/>
    </source>
</evidence>
<dbReference type="PANTHER" id="PTHR31332">
    <property type="entry name" value="7-HYDROXYMETHYL CHLOROPHYLL A REDUCTASE, CHLOROPLASTIC"/>
    <property type="match status" value="1"/>
</dbReference>
<evidence type="ECO:0000313" key="4">
    <source>
        <dbReference type="Proteomes" id="UP001623232"/>
    </source>
</evidence>
<dbReference type="InterPro" id="IPR007516">
    <property type="entry name" value="Co_F420_Hydgase/DH_bsu_N"/>
</dbReference>
<gene>
    <name evidence="3" type="ORF">QEZ52_04150</name>
</gene>
<name>A0ABZ2XV39_9RHOB</name>
<dbReference type="InterPro" id="IPR007525">
    <property type="entry name" value="FrhB_FdhB_C"/>
</dbReference>
<dbReference type="Proteomes" id="UP001623232">
    <property type="component" value="Chromosome"/>
</dbReference>
<feature type="domain" description="Coenzyme F420 hydrogenase/dehydrogenase beta subunit N-terminal" evidence="1">
    <location>
        <begin position="87"/>
        <end position="160"/>
    </location>
</feature>
<sequence length="419" mass="45239">MNTDPITSIVQRNLCTGCGACATGNDKFIKMLDDPENGRRPVVDPSPEGVRASHAAVKRCAGIGTDWGQLEIQDSIDMAWGPVLAVWEGCAQDPEIRHRGSSGGAVTALATHAVETGLAAGVVHIVGQKDDPRLNETVISRDRAGLLRGAGSRYAQASPAEALSEISTRPEPVVFVGKPCDVASVHKAVSQDQELAGRIPLTIAIFCAGAPNLAATDRLLTRLGVPKQHTLTDLRYRGNGWPGLMQAKWKTPRGEQHTSDGISYGEGWGTILQASRRWRCRICADHTGAFADISVGDPWHTPPGGDTDAGRSLIVARTARGRRIVEAAIREGALIAAPAKRDVIARAQPNLLATNGAVWGRRAAMRMVGMSTPNDKGQKLFPFWMKLSTRQKAQSLLGTWKRVVRERLWRVVSISDRIR</sequence>
<evidence type="ECO:0000313" key="3">
    <source>
        <dbReference type="EMBL" id="WZK89748.1"/>
    </source>
</evidence>